<proteinExistence type="predicted"/>
<sequence>MENQRDECFADMYVHPQETDYNIDTLFELIDASELDYPVHPKILVILILTKEYIFIIHRQSIN</sequence>
<comment type="caution">
    <text evidence="1">The sequence shown here is derived from an EMBL/GenBank/DDBJ whole genome shotgun (WGS) entry which is preliminary data.</text>
</comment>
<keyword evidence="2" id="KW-1185">Reference proteome</keyword>
<accession>A0A480A4G9</accession>
<organism evidence="1 2">
    <name type="scientific">Sphaerospermopsis reniformis</name>
    <dbReference type="NCBI Taxonomy" id="531300"/>
    <lineage>
        <taxon>Bacteria</taxon>
        <taxon>Bacillati</taxon>
        <taxon>Cyanobacteriota</taxon>
        <taxon>Cyanophyceae</taxon>
        <taxon>Nostocales</taxon>
        <taxon>Aphanizomenonaceae</taxon>
        <taxon>Sphaerospermopsis</taxon>
    </lineage>
</organism>
<name>A0A480A4G9_9CYAN</name>
<reference evidence="2" key="1">
    <citation type="submission" date="2019-02" db="EMBL/GenBank/DDBJ databases">
        <title>Draft genome sequence of Sphaerospermopsis reniformis NIES-1949.</title>
        <authorList>
            <person name="Yamaguchi H."/>
            <person name="Suzuki S."/>
            <person name="Kawachi M."/>
        </authorList>
    </citation>
    <scope>NUCLEOTIDE SEQUENCE [LARGE SCALE GENOMIC DNA]</scope>
    <source>
        <strain evidence="2">NIES-1949</strain>
    </source>
</reference>
<dbReference type="EMBL" id="BJCE01000321">
    <property type="protein sequence ID" value="GCL39797.1"/>
    <property type="molecule type" value="Genomic_DNA"/>
</dbReference>
<protein>
    <submittedName>
        <fullName evidence="1">Uncharacterized protein</fullName>
    </submittedName>
</protein>
<dbReference type="Proteomes" id="UP000300142">
    <property type="component" value="Unassembled WGS sequence"/>
</dbReference>
<evidence type="ECO:0000313" key="1">
    <source>
        <dbReference type="EMBL" id="GCL39797.1"/>
    </source>
</evidence>
<dbReference type="AlphaFoldDB" id="A0A480A4G9"/>
<evidence type="ECO:0000313" key="2">
    <source>
        <dbReference type="Proteomes" id="UP000300142"/>
    </source>
</evidence>
<gene>
    <name evidence="1" type="ORF">SR1949_49270</name>
</gene>